<evidence type="ECO:0000313" key="4">
    <source>
        <dbReference type="Proteomes" id="UP000027195"/>
    </source>
</evidence>
<evidence type="ECO:0000256" key="1">
    <source>
        <dbReference type="SAM" id="MobiDB-lite"/>
    </source>
</evidence>
<dbReference type="PANTHER" id="PTHR34587:SF2">
    <property type="entry name" value="G-PROTEIN COUPLED RECEPTORS FAMILY 1 PROFILE DOMAIN-CONTAINING PROTEIN"/>
    <property type="match status" value="1"/>
</dbReference>
<feature type="signal peptide" evidence="2">
    <location>
        <begin position="1"/>
        <end position="22"/>
    </location>
</feature>
<organism evidence="3 4">
    <name type="scientific">Botryobasidium botryosum (strain FD-172 SS1)</name>
    <dbReference type="NCBI Taxonomy" id="930990"/>
    <lineage>
        <taxon>Eukaryota</taxon>
        <taxon>Fungi</taxon>
        <taxon>Dikarya</taxon>
        <taxon>Basidiomycota</taxon>
        <taxon>Agaricomycotina</taxon>
        <taxon>Agaricomycetes</taxon>
        <taxon>Cantharellales</taxon>
        <taxon>Botryobasidiaceae</taxon>
        <taxon>Botryobasidium</taxon>
    </lineage>
</organism>
<dbReference type="HOGENOM" id="CLU_029378_3_0_1"/>
<keyword evidence="2" id="KW-0732">Signal</keyword>
<dbReference type="AlphaFoldDB" id="A0A067MJU5"/>
<keyword evidence="4" id="KW-1185">Reference proteome</keyword>
<gene>
    <name evidence="3" type="ORF">BOTBODRAFT_174202</name>
</gene>
<reference evidence="4" key="1">
    <citation type="journal article" date="2014" name="Proc. Natl. Acad. Sci. U.S.A.">
        <title>Extensive sampling of basidiomycete genomes demonstrates inadequacy of the white-rot/brown-rot paradigm for wood decay fungi.</title>
        <authorList>
            <person name="Riley R."/>
            <person name="Salamov A.A."/>
            <person name="Brown D.W."/>
            <person name="Nagy L.G."/>
            <person name="Floudas D."/>
            <person name="Held B.W."/>
            <person name="Levasseur A."/>
            <person name="Lombard V."/>
            <person name="Morin E."/>
            <person name="Otillar R."/>
            <person name="Lindquist E.A."/>
            <person name="Sun H."/>
            <person name="LaButti K.M."/>
            <person name="Schmutz J."/>
            <person name="Jabbour D."/>
            <person name="Luo H."/>
            <person name="Baker S.E."/>
            <person name="Pisabarro A.G."/>
            <person name="Walton J.D."/>
            <person name="Blanchette R.A."/>
            <person name="Henrissat B."/>
            <person name="Martin F."/>
            <person name="Cullen D."/>
            <person name="Hibbett D.S."/>
            <person name="Grigoriev I.V."/>
        </authorList>
    </citation>
    <scope>NUCLEOTIDE SEQUENCE [LARGE SCALE GENOMIC DNA]</scope>
    <source>
        <strain evidence="4">FD-172 SS1</strain>
    </source>
</reference>
<dbReference type="InParanoid" id="A0A067MJU5"/>
<dbReference type="OrthoDB" id="2336871at2759"/>
<feature type="compositionally biased region" description="Polar residues" evidence="1">
    <location>
        <begin position="48"/>
        <end position="69"/>
    </location>
</feature>
<dbReference type="Proteomes" id="UP000027195">
    <property type="component" value="Unassembled WGS sequence"/>
</dbReference>
<protein>
    <recommendedName>
        <fullName evidence="5">CHRD domain-containing protein</fullName>
    </recommendedName>
</protein>
<accession>A0A067MJU5</accession>
<dbReference type="STRING" id="930990.A0A067MJU5"/>
<feature type="region of interest" description="Disordered" evidence="1">
    <location>
        <begin position="35"/>
        <end position="77"/>
    </location>
</feature>
<dbReference type="EMBL" id="KL198034">
    <property type="protein sequence ID" value="KDQ15005.1"/>
    <property type="molecule type" value="Genomic_DNA"/>
</dbReference>
<evidence type="ECO:0000256" key="2">
    <source>
        <dbReference type="SAM" id="SignalP"/>
    </source>
</evidence>
<name>A0A067MJU5_BOTB1</name>
<feature type="chain" id="PRO_5001645658" description="CHRD domain-containing protein" evidence="2">
    <location>
        <begin position="23"/>
        <end position="272"/>
    </location>
</feature>
<proteinExistence type="predicted"/>
<sequence length="272" mass="28564">MKLSGALSFVLLALSALEQVVAASIPSDRFSIRRRASAGKRDNDNDSDPQSSLKLDPSQVQTGLEQDGNSAVPPDPNQVASLTSSNNFINFCLTQTGVPLTNGTQIKGGSCNPTIMGRVLSTANLPSAKFQYPANLDTIPANVNFTVQIAINNLETGFFTNATSNFFAAPAQVNDQGTLIGHSHVVIEKMDSLTSTTVPDPLVFAFFKGLNDPAVNGILSTVVTGGLPAGVYRASTINTAANHQPPLASIAQHGSLDDQVYFTVSDDAGNQN</sequence>
<dbReference type="InterPro" id="IPR053216">
    <property type="entry name" value="Appressorial_penetr-assoc"/>
</dbReference>
<evidence type="ECO:0008006" key="5">
    <source>
        <dbReference type="Google" id="ProtNLM"/>
    </source>
</evidence>
<evidence type="ECO:0000313" key="3">
    <source>
        <dbReference type="EMBL" id="KDQ15005.1"/>
    </source>
</evidence>
<dbReference type="PANTHER" id="PTHR34587">
    <property type="entry name" value="VWFA DOMAIN-CONTAINING PROTEIN"/>
    <property type="match status" value="1"/>
</dbReference>